<reference evidence="2 3" key="1">
    <citation type="journal article" date="2010" name="Stand. Genomic Sci.">
        <title>Complete genome sequence of Ilyobacter polytropus type strain (CuHbu1).</title>
        <authorList>
            <person name="Sikorski J."/>
            <person name="Chertkov O."/>
            <person name="Lapidus A."/>
            <person name="Nolan M."/>
            <person name="Lucas S."/>
            <person name="Del Rio T.G."/>
            <person name="Tice H."/>
            <person name="Cheng J.F."/>
            <person name="Tapia R."/>
            <person name="Han C."/>
            <person name="Goodwin L."/>
            <person name="Pitluck S."/>
            <person name="Liolios K."/>
            <person name="Ivanova N."/>
            <person name="Mavromatis K."/>
            <person name="Mikhailova N."/>
            <person name="Pati A."/>
            <person name="Chen A."/>
            <person name="Palaniappan K."/>
            <person name="Land M."/>
            <person name="Hauser L."/>
            <person name="Chang Y.J."/>
            <person name="Jeffries C.D."/>
            <person name="Brambilla E."/>
            <person name="Yasawong M."/>
            <person name="Rohde M."/>
            <person name="Pukall R."/>
            <person name="Spring S."/>
            <person name="Goker M."/>
            <person name="Woyke T."/>
            <person name="Bristow J."/>
            <person name="Eisen J.A."/>
            <person name="Markowitz V."/>
            <person name="Hugenholtz P."/>
            <person name="Kyrpides N.C."/>
            <person name="Klenk H.P."/>
        </authorList>
    </citation>
    <scope>NUCLEOTIDE SEQUENCE [LARGE SCALE GENOMIC DNA]</scope>
    <source>
        <strain evidence="3">ATCC 51220 / DSM 2926 / LMG 16218 / CuHBu1</strain>
    </source>
</reference>
<dbReference type="CDD" id="cd00085">
    <property type="entry name" value="HNHc"/>
    <property type="match status" value="1"/>
</dbReference>
<dbReference type="Proteomes" id="UP000006875">
    <property type="component" value="Chromosome"/>
</dbReference>
<dbReference type="AlphaFoldDB" id="E3H995"/>
<dbReference type="EMBL" id="CP002281">
    <property type="protein sequence ID" value="ADO82794.1"/>
    <property type="molecule type" value="Genomic_DNA"/>
</dbReference>
<organism evidence="2 3">
    <name type="scientific">Ilyobacter polytropus (strain ATCC 51220 / DSM 2926 / LMG 16218 / CuHBu1)</name>
    <dbReference type="NCBI Taxonomy" id="572544"/>
    <lineage>
        <taxon>Bacteria</taxon>
        <taxon>Fusobacteriati</taxon>
        <taxon>Fusobacteriota</taxon>
        <taxon>Fusobacteriia</taxon>
        <taxon>Fusobacteriales</taxon>
        <taxon>Fusobacteriaceae</taxon>
        <taxon>Ilyobacter</taxon>
    </lineage>
</organism>
<proteinExistence type="predicted"/>
<dbReference type="Gene3D" id="1.10.30.50">
    <property type="match status" value="1"/>
</dbReference>
<evidence type="ECO:0000313" key="3">
    <source>
        <dbReference type="Proteomes" id="UP000006875"/>
    </source>
</evidence>
<dbReference type="eggNOG" id="COG1403">
    <property type="taxonomic scope" value="Bacteria"/>
</dbReference>
<keyword evidence="2" id="KW-0378">Hydrolase</keyword>
<accession>E3H995</accession>
<keyword evidence="2" id="KW-0255">Endonuclease</keyword>
<sequence length="355" mass="40987">MNRIVKKIELKHKGKNFIITHSYQNGSTSTIVEDSSGVEYPRQSRIFLREKAKQLGLYENGYLYNDGIEVDTHTYFRNIHKITPSGLKQGGILNNSDLYNVFKCGNSGGMRKSNTTNSLLIISDHTKSLYDDRWEEDVLYYTGMGQTGDQSLEFMQNKTLNESGKNGITVYLFEVFNAGEYTFRGEIKLVKNPFQEEQNDADGNSRRVWIFPLKLKTVEKEVRLKDLKNIIEKRENKIRKLSDEQLIKNIANSRKVSSKRNVETTTYERNQHVVEYAKRRAKGKCELCEEEAPFLTKDKQPYLEVHHIQWLSNGGEDSITNVAALCPNCHRKMHALDLEIDKSKLNEKVKGDFND</sequence>
<dbReference type="Pfam" id="PF26348">
    <property type="entry name" value="SRA_ScoMcrA"/>
    <property type="match status" value="1"/>
</dbReference>
<dbReference type="HOGENOM" id="CLU_058772_1_0_0"/>
<gene>
    <name evidence="2" type="ordered locus">Ilyop_1013</name>
</gene>
<protein>
    <submittedName>
        <fullName evidence="2">HNH endonuclease</fullName>
    </submittedName>
</protein>
<dbReference type="Pfam" id="PF01844">
    <property type="entry name" value="HNH"/>
    <property type="match status" value="1"/>
</dbReference>
<dbReference type="RefSeq" id="WP_013387462.1">
    <property type="nucleotide sequence ID" value="NC_014632.1"/>
</dbReference>
<dbReference type="InterPro" id="IPR003615">
    <property type="entry name" value="HNH_nuc"/>
</dbReference>
<feature type="domain" description="HNH nuclease" evidence="1">
    <location>
        <begin position="272"/>
        <end position="331"/>
    </location>
</feature>
<dbReference type="GO" id="GO:0004519">
    <property type="term" value="F:endonuclease activity"/>
    <property type="evidence" value="ECO:0007669"/>
    <property type="project" value="UniProtKB-KW"/>
</dbReference>
<evidence type="ECO:0000259" key="1">
    <source>
        <dbReference type="SMART" id="SM00507"/>
    </source>
</evidence>
<dbReference type="GO" id="GO:0003676">
    <property type="term" value="F:nucleic acid binding"/>
    <property type="evidence" value="ECO:0007669"/>
    <property type="project" value="InterPro"/>
</dbReference>
<dbReference type="SMART" id="SM00507">
    <property type="entry name" value="HNHc"/>
    <property type="match status" value="1"/>
</dbReference>
<evidence type="ECO:0000313" key="2">
    <source>
        <dbReference type="EMBL" id="ADO82794.1"/>
    </source>
</evidence>
<keyword evidence="3" id="KW-1185">Reference proteome</keyword>
<dbReference type="InterPro" id="IPR002711">
    <property type="entry name" value="HNH"/>
</dbReference>
<dbReference type="STRING" id="572544.Ilyop_1013"/>
<dbReference type="GO" id="GO:0008270">
    <property type="term" value="F:zinc ion binding"/>
    <property type="evidence" value="ECO:0007669"/>
    <property type="project" value="InterPro"/>
</dbReference>
<name>E3H995_ILYPC</name>
<keyword evidence="2" id="KW-0540">Nuclease</keyword>
<dbReference type="InterPro" id="IPR058712">
    <property type="entry name" value="SRA_ScoMcrA"/>
</dbReference>
<dbReference type="KEGG" id="ipo:Ilyop_1013"/>